<evidence type="ECO:0000256" key="8">
    <source>
        <dbReference type="SAM" id="Phobius"/>
    </source>
</evidence>
<dbReference type="InterPro" id="IPR036259">
    <property type="entry name" value="MFS_trans_sf"/>
</dbReference>
<dbReference type="InterPro" id="IPR020846">
    <property type="entry name" value="MFS_dom"/>
</dbReference>
<dbReference type="Pfam" id="PF07690">
    <property type="entry name" value="MFS_1"/>
    <property type="match status" value="1"/>
</dbReference>
<dbReference type="InterPro" id="IPR051068">
    <property type="entry name" value="MFS_Domain-Containing_Protein"/>
</dbReference>
<dbReference type="PROSITE" id="PS51891">
    <property type="entry name" value="CENP_V_GFA"/>
    <property type="match status" value="1"/>
</dbReference>
<dbReference type="SUPFAM" id="SSF51316">
    <property type="entry name" value="Mss4-like"/>
    <property type="match status" value="1"/>
</dbReference>
<dbReference type="Pfam" id="PF04828">
    <property type="entry name" value="GFA"/>
    <property type="match status" value="1"/>
</dbReference>
<gene>
    <name evidence="11" type="ORF">MSPICULIGERA_LOCUS20939</name>
</gene>
<accession>A0AA36D811</accession>
<feature type="transmembrane region" description="Helical" evidence="8">
    <location>
        <begin position="437"/>
        <end position="456"/>
    </location>
</feature>
<dbReference type="GO" id="GO:0022857">
    <property type="term" value="F:transmembrane transporter activity"/>
    <property type="evidence" value="ECO:0007669"/>
    <property type="project" value="InterPro"/>
</dbReference>
<feature type="domain" description="Major facilitator superfamily (MFS) profile" evidence="9">
    <location>
        <begin position="16"/>
        <end position="460"/>
    </location>
</feature>
<reference evidence="11" key="1">
    <citation type="submission" date="2023-06" db="EMBL/GenBank/DDBJ databases">
        <authorList>
            <person name="Delattre M."/>
        </authorList>
    </citation>
    <scope>NUCLEOTIDE SEQUENCE</scope>
    <source>
        <strain evidence="11">AF72</strain>
    </source>
</reference>
<evidence type="ECO:0000256" key="7">
    <source>
        <dbReference type="ARBA" id="ARBA00023136"/>
    </source>
</evidence>
<feature type="transmembrane region" description="Helical" evidence="8">
    <location>
        <begin position="114"/>
        <end position="136"/>
    </location>
</feature>
<dbReference type="EMBL" id="CATQJA010002664">
    <property type="protein sequence ID" value="CAJ0582809.1"/>
    <property type="molecule type" value="Genomic_DNA"/>
</dbReference>
<feature type="transmembrane region" description="Helical" evidence="8">
    <location>
        <begin position="406"/>
        <end position="425"/>
    </location>
</feature>
<dbReference type="AlphaFoldDB" id="A0AA36D811"/>
<name>A0AA36D811_9BILA</name>
<feature type="transmembrane region" description="Helical" evidence="8">
    <location>
        <begin position="21"/>
        <end position="43"/>
    </location>
</feature>
<evidence type="ECO:0000259" key="10">
    <source>
        <dbReference type="PROSITE" id="PS51891"/>
    </source>
</evidence>
<feature type="transmembrane region" description="Helical" evidence="8">
    <location>
        <begin position="185"/>
        <end position="210"/>
    </location>
</feature>
<keyword evidence="3 8" id="KW-0812">Transmembrane</keyword>
<feature type="non-terminal residue" evidence="11">
    <location>
        <position position="1"/>
    </location>
</feature>
<evidence type="ECO:0000256" key="2">
    <source>
        <dbReference type="ARBA" id="ARBA00005495"/>
    </source>
</evidence>
<feature type="transmembrane region" description="Helical" evidence="8">
    <location>
        <begin position="148"/>
        <end position="173"/>
    </location>
</feature>
<comment type="caution">
    <text evidence="11">The sequence shown here is derived from an EMBL/GenBank/DDBJ whole genome shotgun (WGS) entry which is preliminary data.</text>
</comment>
<evidence type="ECO:0000256" key="1">
    <source>
        <dbReference type="ARBA" id="ARBA00004141"/>
    </source>
</evidence>
<dbReference type="GO" id="GO:0046872">
    <property type="term" value="F:metal ion binding"/>
    <property type="evidence" value="ECO:0007669"/>
    <property type="project" value="UniProtKB-KW"/>
</dbReference>
<feature type="transmembrane region" description="Helical" evidence="8">
    <location>
        <begin position="55"/>
        <end position="75"/>
    </location>
</feature>
<evidence type="ECO:0000256" key="6">
    <source>
        <dbReference type="ARBA" id="ARBA00022989"/>
    </source>
</evidence>
<proteinExistence type="inferred from homology"/>
<sequence>MQKKSRDLDARQTPWAAVYTAIGFLTFTGAQMSVYFMSTMAYLMTSYQSATVETFGYVVAAGSLGVLVASPLFGFWQQKTNSTKQPVMCGFLMAGLGNFFYAFLGYYGSYVLPMALFSRFLAGFGAGTLGVLRSYIAVSSTPTDRIKAVSLSNGGFTLGLSLGPLIQICFLPFGTIHRTVLWIPLNMYTTCAFFMTLICIICLVLLFTVFREDYVGIYSAEEKKSDPFLVIPKYDGRPVAVCFYLWFCLCMVSTTLESISVPVTIAMFGWNNSESIFYNGLFMAGNCLLSVVISLLLAKTRLGDIDRRKQILGGQLTFCLFFVFCYPWSFYGNGLKAPILVNGTEDLDIYGGCSRGYLWCDTTAAVPESIYIFFFVIGLGAAFPFVSAPMHALFSEMLGPRKQGAMQGLLCFTGSVAQFICPLVITSLFQHNGYRIIMIYHFLLCAFAAVLIAVFYRHMQIMSKELATHFGSCHCGAVKWSCLAPKILKGIKCNCSICNKKQNHHVVVASDCFKLLQGEDNLTTYQFNEKKARHRFCKTCGVQSFYIPRSNPNDIAIMPHCIDSNTVTRIEWTCFNGQQWEETMLTQAPVAFKPEEK</sequence>
<dbReference type="InterPro" id="IPR011701">
    <property type="entry name" value="MFS"/>
</dbReference>
<dbReference type="SUPFAM" id="SSF103473">
    <property type="entry name" value="MFS general substrate transporter"/>
    <property type="match status" value="1"/>
</dbReference>
<organism evidence="11 12">
    <name type="scientific">Mesorhabditis spiculigera</name>
    <dbReference type="NCBI Taxonomy" id="96644"/>
    <lineage>
        <taxon>Eukaryota</taxon>
        <taxon>Metazoa</taxon>
        <taxon>Ecdysozoa</taxon>
        <taxon>Nematoda</taxon>
        <taxon>Chromadorea</taxon>
        <taxon>Rhabditida</taxon>
        <taxon>Rhabditina</taxon>
        <taxon>Rhabditomorpha</taxon>
        <taxon>Rhabditoidea</taxon>
        <taxon>Rhabditidae</taxon>
        <taxon>Mesorhabditinae</taxon>
        <taxon>Mesorhabditis</taxon>
    </lineage>
</organism>
<dbReference type="InterPro" id="IPR006913">
    <property type="entry name" value="CENP-V/GFA"/>
</dbReference>
<feature type="domain" description="CENP-V/GFA" evidence="10">
    <location>
        <begin position="469"/>
        <end position="581"/>
    </location>
</feature>
<feature type="transmembrane region" description="Helical" evidence="8">
    <location>
        <begin position="276"/>
        <end position="298"/>
    </location>
</feature>
<keyword evidence="6 8" id="KW-1133">Transmembrane helix</keyword>
<protein>
    <submittedName>
        <fullName evidence="11">Uncharacterized protein</fullName>
    </submittedName>
</protein>
<dbReference type="GO" id="GO:0005765">
    <property type="term" value="C:lysosomal membrane"/>
    <property type="evidence" value="ECO:0007669"/>
    <property type="project" value="TreeGrafter"/>
</dbReference>
<keyword evidence="4" id="KW-0479">Metal-binding</keyword>
<feature type="transmembrane region" description="Helical" evidence="8">
    <location>
        <begin position="370"/>
        <end position="394"/>
    </location>
</feature>
<dbReference type="CDD" id="cd17326">
    <property type="entry name" value="MFS_MFSD8"/>
    <property type="match status" value="1"/>
</dbReference>
<dbReference type="PANTHER" id="PTHR23510">
    <property type="entry name" value="INNER MEMBRANE TRANSPORT PROTEIN YAJR"/>
    <property type="match status" value="1"/>
</dbReference>
<keyword evidence="12" id="KW-1185">Reference proteome</keyword>
<dbReference type="PROSITE" id="PS50850">
    <property type="entry name" value="MFS"/>
    <property type="match status" value="1"/>
</dbReference>
<evidence type="ECO:0000313" key="11">
    <source>
        <dbReference type="EMBL" id="CAJ0582809.1"/>
    </source>
</evidence>
<dbReference type="Gene3D" id="1.20.1250.20">
    <property type="entry name" value="MFS general substrate transporter like domains"/>
    <property type="match status" value="1"/>
</dbReference>
<evidence type="ECO:0000259" key="9">
    <source>
        <dbReference type="PROSITE" id="PS50850"/>
    </source>
</evidence>
<comment type="similarity">
    <text evidence="2">Belongs to the Gfa family.</text>
</comment>
<feature type="transmembrane region" description="Helical" evidence="8">
    <location>
        <begin position="243"/>
        <end position="270"/>
    </location>
</feature>
<evidence type="ECO:0000256" key="3">
    <source>
        <dbReference type="ARBA" id="ARBA00022692"/>
    </source>
</evidence>
<feature type="transmembrane region" description="Helical" evidence="8">
    <location>
        <begin position="310"/>
        <end position="331"/>
    </location>
</feature>
<keyword evidence="5" id="KW-0862">Zinc</keyword>
<keyword evidence="7 8" id="KW-0472">Membrane</keyword>
<evidence type="ECO:0000256" key="4">
    <source>
        <dbReference type="ARBA" id="ARBA00022723"/>
    </source>
</evidence>
<evidence type="ECO:0000313" key="12">
    <source>
        <dbReference type="Proteomes" id="UP001177023"/>
    </source>
</evidence>
<evidence type="ECO:0000256" key="5">
    <source>
        <dbReference type="ARBA" id="ARBA00022833"/>
    </source>
</evidence>
<dbReference type="Proteomes" id="UP001177023">
    <property type="component" value="Unassembled WGS sequence"/>
</dbReference>
<dbReference type="PANTHER" id="PTHR23510:SF5">
    <property type="entry name" value="MFS DOMAIN-CONTAINING PROTEIN"/>
    <property type="match status" value="1"/>
</dbReference>
<feature type="transmembrane region" description="Helical" evidence="8">
    <location>
        <begin position="87"/>
        <end position="108"/>
    </location>
</feature>
<dbReference type="GO" id="GO:0016846">
    <property type="term" value="F:carbon-sulfur lyase activity"/>
    <property type="evidence" value="ECO:0007669"/>
    <property type="project" value="InterPro"/>
</dbReference>
<comment type="subcellular location">
    <subcellularLocation>
        <location evidence="1">Membrane</location>
        <topology evidence="1">Multi-pass membrane protein</topology>
    </subcellularLocation>
</comment>
<dbReference type="Gene3D" id="2.170.150.70">
    <property type="match status" value="1"/>
</dbReference>
<dbReference type="InterPro" id="IPR011057">
    <property type="entry name" value="Mss4-like_sf"/>
</dbReference>